<protein>
    <submittedName>
        <fullName evidence="1">Uncharacterized protein</fullName>
    </submittedName>
</protein>
<evidence type="ECO:0000313" key="2">
    <source>
        <dbReference type="Proteomes" id="UP000008909"/>
    </source>
</evidence>
<dbReference type="EMBL" id="DF143948">
    <property type="protein sequence ID" value="GAA54997.1"/>
    <property type="molecule type" value="Genomic_DNA"/>
</dbReference>
<accession>G7YPW6</accession>
<keyword evidence="2" id="KW-1185">Reference proteome</keyword>
<dbReference type="AlphaFoldDB" id="G7YPW6"/>
<gene>
    <name evidence="1" type="ORF">CLF_106316</name>
</gene>
<reference evidence="1" key="1">
    <citation type="journal article" date="2011" name="Genome Biol.">
        <title>The draft genome of the carcinogenic human liver fluke Clonorchis sinensis.</title>
        <authorList>
            <person name="Wang X."/>
            <person name="Chen W."/>
            <person name="Huang Y."/>
            <person name="Sun J."/>
            <person name="Men J."/>
            <person name="Liu H."/>
            <person name="Luo F."/>
            <person name="Guo L."/>
            <person name="Lv X."/>
            <person name="Deng C."/>
            <person name="Zhou C."/>
            <person name="Fan Y."/>
            <person name="Li X."/>
            <person name="Huang L."/>
            <person name="Hu Y."/>
            <person name="Liang C."/>
            <person name="Hu X."/>
            <person name="Xu J."/>
            <person name="Yu X."/>
        </authorList>
    </citation>
    <scope>NUCLEOTIDE SEQUENCE [LARGE SCALE GENOMIC DNA]</scope>
    <source>
        <strain evidence="1">Henan</strain>
    </source>
</reference>
<reference key="2">
    <citation type="submission" date="2011-10" db="EMBL/GenBank/DDBJ databases">
        <title>The genome and transcriptome sequence of Clonorchis sinensis provide insights into the carcinogenic liver fluke.</title>
        <authorList>
            <person name="Wang X."/>
            <person name="Huang Y."/>
            <person name="Chen W."/>
            <person name="Liu H."/>
            <person name="Guo L."/>
            <person name="Chen Y."/>
            <person name="Luo F."/>
            <person name="Zhou W."/>
            <person name="Sun J."/>
            <person name="Mao Q."/>
            <person name="Liang P."/>
            <person name="Zhou C."/>
            <person name="Tian Y."/>
            <person name="Men J."/>
            <person name="Lv X."/>
            <person name="Huang L."/>
            <person name="Zhou J."/>
            <person name="Hu Y."/>
            <person name="Li R."/>
            <person name="Zhang F."/>
            <person name="Lei H."/>
            <person name="Li X."/>
            <person name="Hu X."/>
            <person name="Liang C."/>
            <person name="Xu J."/>
            <person name="Wu Z."/>
            <person name="Yu X."/>
        </authorList>
    </citation>
    <scope>NUCLEOTIDE SEQUENCE</scope>
    <source>
        <strain>Henan</strain>
    </source>
</reference>
<proteinExistence type="predicted"/>
<name>G7YPW6_CLOSI</name>
<dbReference type="Proteomes" id="UP000008909">
    <property type="component" value="Unassembled WGS sequence"/>
</dbReference>
<evidence type="ECO:0000313" key="1">
    <source>
        <dbReference type="EMBL" id="GAA54997.1"/>
    </source>
</evidence>
<organism evidence="1 2">
    <name type="scientific">Clonorchis sinensis</name>
    <name type="common">Chinese liver fluke</name>
    <dbReference type="NCBI Taxonomy" id="79923"/>
    <lineage>
        <taxon>Eukaryota</taxon>
        <taxon>Metazoa</taxon>
        <taxon>Spiralia</taxon>
        <taxon>Lophotrochozoa</taxon>
        <taxon>Platyhelminthes</taxon>
        <taxon>Trematoda</taxon>
        <taxon>Digenea</taxon>
        <taxon>Opisthorchiida</taxon>
        <taxon>Opisthorchiata</taxon>
        <taxon>Opisthorchiidae</taxon>
        <taxon>Clonorchis</taxon>
    </lineage>
</organism>
<sequence length="217" mass="24692">MHLNCSDYIVGSEKLLLLNQTKYNVFLLPSLFVFTAKIYWKFPGDKSLNICATVMDRYDLVPVMVLGFLNNTRTSDEQTFKFLWLLCLAASAGRDLRTIETPSCLALCGMSAKTMAVLRPISRKPSDQLKIQPRCQWQRKRTLTVINSRVPCGHPSPGCRYKFLKREHVYLFRHKISDESIVRWWSTGKTLAPHARGSNPDTAIGYALLTSSNKSET</sequence>